<proteinExistence type="predicted"/>
<comment type="caution">
    <text evidence="1">The sequence shown here is derived from an EMBL/GenBank/DDBJ whole genome shotgun (WGS) entry which is preliminary data.</text>
</comment>
<organism evidence="1 2">
    <name type="scientific">Paramecium pentaurelia</name>
    <dbReference type="NCBI Taxonomy" id="43138"/>
    <lineage>
        <taxon>Eukaryota</taxon>
        <taxon>Sar</taxon>
        <taxon>Alveolata</taxon>
        <taxon>Ciliophora</taxon>
        <taxon>Intramacronucleata</taxon>
        <taxon>Oligohymenophorea</taxon>
        <taxon>Peniculida</taxon>
        <taxon>Parameciidae</taxon>
        <taxon>Paramecium</taxon>
    </lineage>
</organism>
<dbReference type="OrthoDB" id="303972at2759"/>
<dbReference type="AlphaFoldDB" id="A0A8S1VEJ2"/>
<protein>
    <submittedName>
        <fullName evidence="1">Uncharacterized protein</fullName>
    </submittedName>
</protein>
<gene>
    <name evidence="1" type="ORF">PPENT_87.1.T0620116</name>
</gene>
<accession>A0A8S1VEJ2</accession>
<sequence>MLIINIPNLDTILKVQLEEDTIVSEVLEIIQEKISSGTLKIKNNINVNKNIKYWTCYSLTQNKVLNHQEILRNQQTEKLYIYFDFKQNFSEIYVSNQQDQYQNTFNSELSTDRQTFKQSELQYQNNKIIIFLDGIQQLIEMDSGTQVKELFEYLAKEKNIDLQKIKNWSCFSETQNRKLKLDDKIGNNPNEVFQIKTVQLQHAQSAKSFDFKLENFQDNILKTQYIQESPELLFCSKTITLTIEVHDNIYVRKLTAMFLIDCQVEKIAKDVLRFCSLTIDQVSVDLFINGQQFNNPDKRALTLQEANLNRDAKIVARIRWIN</sequence>
<keyword evidence="2" id="KW-1185">Reference proteome</keyword>
<dbReference type="EMBL" id="CAJJDO010000062">
    <property type="protein sequence ID" value="CAD8175021.1"/>
    <property type="molecule type" value="Genomic_DNA"/>
</dbReference>
<name>A0A8S1VEJ2_9CILI</name>
<dbReference type="Proteomes" id="UP000689195">
    <property type="component" value="Unassembled WGS sequence"/>
</dbReference>
<evidence type="ECO:0000313" key="1">
    <source>
        <dbReference type="EMBL" id="CAD8175021.1"/>
    </source>
</evidence>
<evidence type="ECO:0000313" key="2">
    <source>
        <dbReference type="Proteomes" id="UP000689195"/>
    </source>
</evidence>
<reference evidence="1" key="1">
    <citation type="submission" date="2021-01" db="EMBL/GenBank/DDBJ databases">
        <authorList>
            <consortium name="Genoscope - CEA"/>
            <person name="William W."/>
        </authorList>
    </citation>
    <scope>NUCLEOTIDE SEQUENCE</scope>
</reference>